<dbReference type="EMBL" id="BGPR01149198">
    <property type="protein sequence ID" value="GBN81941.1"/>
    <property type="molecule type" value="Genomic_DNA"/>
</dbReference>
<name>A0A4Y2S1S9_ARAVE</name>
<organism evidence="1 2">
    <name type="scientific">Araneus ventricosus</name>
    <name type="common">Orbweaver spider</name>
    <name type="synonym">Epeira ventricosa</name>
    <dbReference type="NCBI Taxonomy" id="182803"/>
    <lineage>
        <taxon>Eukaryota</taxon>
        <taxon>Metazoa</taxon>
        <taxon>Ecdysozoa</taxon>
        <taxon>Arthropoda</taxon>
        <taxon>Chelicerata</taxon>
        <taxon>Arachnida</taxon>
        <taxon>Araneae</taxon>
        <taxon>Araneomorphae</taxon>
        <taxon>Entelegynae</taxon>
        <taxon>Araneoidea</taxon>
        <taxon>Araneidae</taxon>
        <taxon>Araneus</taxon>
    </lineage>
</organism>
<protein>
    <recommendedName>
        <fullName evidence="3">Tc1-like transposase DDE domain-containing protein</fullName>
    </recommendedName>
</protein>
<reference evidence="1 2" key="1">
    <citation type="journal article" date="2019" name="Sci. Rep.">
        <title>Orb-weaving spider Araneus ventricosus genome elucidates the spidroin gene catalogue.</title>
        <authorList>
            <person name="Kono N."/>
            <person name="Nakamura H."/>
            <person name="Ohtoshi R."/>
            <person name="Moran D.A.P."/>
            <person name="Shinohara A."/>
            <person name="Yoshida Y."/>
            <person name="Fujiwara M."/>
            <person name="Mori M."/>
            <person name="Tomita M."/>
            <person name="Arakawa K."/>
        </authorList>
    </citation>
    <scope>NUCLEOTIDE SEQUENCE [LARGE SCALE GENOMIC DNA]</scope>
</reference>
<accession>A0A4Y2S1S9</accession>
<evidence type="ECO:0008006" key="3">
    <source>
        <dbReference type="Google" id="ProtNLM"/>
    </source>
</evidence>
<evidence type="ECO:0000313" key="2">
    <source>
        <dbReference type="Proteomes" id="UP000499080"/>
    </source>
</evidence>
<sequence length="70" mass="7544">VAELVLLETGFWSVVSTMWLGPACSPDLNPVDHVWQGLGGQVAGQPRAPPLSIQNMVEEDGLLVSQELFL</sequence>
<feature type="non-terminal residue" evidence="1">
    <location>
        <position position="1"/>
    </location>
</feature>
<dbReference type="OrthoDB" id="9996331at2759"/>
<comment type="caution">
    <text evidence="1">The sequence shown here is derived from an EMBL/GenBank/DDBJ whole genome shotgun (WGS) entry which is preliminary data.</text>
</comment>
<gene>
    <name evidence="1" type="ORF">AVEN_198126_1</name>
</gene>
<keyword evidence="2" id="KW-1185">Reference proteome</keyword>
<evidence type="ECO:0000313" key="1">
    <source>
        <dbReference type="EMBL" id="GBN81941.1"/>
    </source>
</evidence>
<proteinExistence type="predicted"/>
<dbReference type="Proteomes" id="UP000499080">
    <property type="component" value="Unassembled WGS sequence"/>
</dbReference>
<dbReference type="AlphaFoldDB" id="A0A4Y2S1S9"/>